<evidence type="ECO:0008006" key="3">
    <source>
        <dbReference type="Google" id="ProtNLM"/>
    </source>
</evidence>
<dbReference type="Proteomes" id="UP000265703">
    <property type="component" value="Unassembled WGS sequence"/>
</dbReference>
<dbReference type="InterPro" id="IPR009057">
    <property type="entry name" value="Homeodomain-like_sf"/>
</dbReference>
<dbReference type="EMBL" id="QKYT01000285">
    <property type="protein sequence ID" value="RIA87956.1"/>
    <property type="molecule type" value="Genomic_DNA"/>
</dbReference>
<organism evidence="1 2">
    <name type="scientific">Glomus cerebriforme</name>
    <dbReference type="NCBI Taxonomy" id="658196"/>
    <lineage>
        <taxon>Eukaryota</taxon>
        <taxon>Fungi</taxon>
        <taxon>Fungi incertae sedis</taxon>
        <taxon>Mucoromycota</taxon>
        <taxon>Glomeromycotina</taxon>
        <taxon>Glomeromycetes</taxon>
        <taxon>Glomerales</taxon>
        <taxon>Glomeraceae</taxon>
        <taxon>Glomus</taxon>
    </lineage>
</organism>
<gene>
    <name evidence="1" type="ORF">C1645_827072</name>
</gene>
<protein>
    <recommendedName>
        <fullName evidence="3">HTH myb-type domain-containing protein</fullName>
    </recommendedName>
</protein>
<dbReference type="AlphaFoldDB" id="A0A397STP2"/>
<reference evidence="1 2" key="1">
    <citation type="submission" date="2018-06" db="EMBL/GenBank/DDBJ databases">
        <title>Comparative genomics reveals the genomic features of Rhizophagus irregularis, R. cerebriforme, R. diaphanum and Gigaspora rosea, and their symbiotic lifestyle signature.</title>
        <authorList>
            <person name="Morin E."/>
            <person name="San Clemente H."/>
            <person name="Chen E.C.H."/>
            <person name="De La Providencia I."/>
            <person name="Hainaut M."/>
            <person name="Kuo A."/>
            <person name="Kohler A."/>
            <person name="Murat C."/>
            <person name="Tang N."/>
            <person name="Roy S."/>
            <person name="Loubradou J."/>
            <person name="Henrissat B."/>
            <person name="Grigoriev I.V."/>
            <person name="Corradi N."/>
            <person name="Roux C."/>
            <person name="Martin F.M."/>
        </authorList>
    </citation>
    <scope>NUCLEOTIDE SEQUENCE [LARGE SCALE GENOMIC DNA]</scope>
    <source>
        <strain evidence="1 2">DAOM 227022</strain>
    </source>
</reference>
<accession>A0A397STP2</accession>
<evidence type="ECO:0000313" key="1">
    <source>
        <dbReference type="EMBL" id="RIA87956.1"/>
    </source>
</evidence>
<dbReference type="OrthoDB" id="2143914at2759"/>
<comment type="caution">
    <text evidence="1">The sequence shown here is derived from an EMBL/GenBank/DDBJ whole genome shotgun (WGS) entry which is preliminary data.</text>
</comment>
<proteinExistence type="predicted"/>
<keyword evidence="2" id="KW-1185">Reference proteome</keyword>
<sequence>MPRTGIVRSRTRFNENTDNIIINCMASMGHRDDCFARIARIIPPYNARQIASRWRNKLDPQISPEPLTMQEKIFINNKIRGYEMVGEKILWREIIRDLETTFGKRHTDNRLRNYWYSPYSALINHAINQSNGTDQSNGAPAVSPINPVEPEFIPNFINCSFKMNPIF</sequence>
<dbReference type="SUPFAM" id="SSF46689">
    <property type="entry name" value="Homeodomain-like"/>
    <property type="match status" value="1"/>
</dbReference>
<evidence type="ECO:0000313" key="2">
    <source>
        <dbReference type="Proteomes" id="UP000265703"/>
    </source>
</evidence>
<name>A0A397STP2_9GLOM</name>